<comment type="caution">
    <text evidence="1">The sequence shown here is derived from an EMBL/GenBank/DDBJ whole genome shotgun (WGS) entry which is preliminary data.</text>
</comment>
<evidence type="ECO:0000313" key="1">
    <source>
        <dbReference type="EMBL" id="MET7028738.1"/>
    </source>
</evidence>
<accession>A0ABV2TTY1</accession>
<gene>
    <name evidence="1" type="ORF">ABXZ32_05000</name>
</gene>
<dbReference type="RefSeq" id="WP_354617571.1">
    <property type="nucleotide sequence ID" value="NZ_JBEWYP010000002.1"/>
</dbReference>
<reference evidence="1 2" key="1">
    <citation type="submission" date="2024-07" db="EMBL/GenBank/DDBJ databases">
        <title>The genome sequence of type strain Sediminicola luteus GDMCC 1.2596T.</title>
        <authorList>
            <person name="Liu Y."/>
        </authorList>
    </citation>
    <scope>NUCLEOTIDE SEQUENCE [LARGE SCALE GENOMIC DNA]</scope>
    <source>
        <strain evidence="1 2">GDMCC 1.2596</strain>
    </source>
</reference>
<sequence>MKRRNFFLLSLAGLATVAVPSYCIWKKSNEKKNPLYEPRILTTILEPSDIVEMGRMYCSQFPDNGLEEKLQDFLTDNVNTDTDDLASMLEQEVKKDYETGNTVILDGWILSETEAVQCALFSISESNLS</sequence>
<dbReference type="EMBL" id="JBEWYP010000002">
    <property type="protein sequence ID" value="MET7028738.1"/>
    <property type="molecule type" value="Genomic_DNA"/>
</dbReference>
<proteinExistence type="predicted"/>
<protein>
    <submittedName>
        <fullName evidence="1">Uncharacterized protein</fullName>
    </submittedName>
</protein>
<dbReference type="Proteomes" id="UP001549773">
    <property type="component" value="Unassembled WGS sequence"/>
</dbReference>
<evidence type="ECO:0000313" key="2">
    <source>
        <dbReference type="Proteomes" id="UP001549773"/>
    </source>
</evidence>
<organism evidence="1 2">
    <name type="scientific">Sediminicola luteus</name>
    <dbReference type="NCBI Taxonomy" id="319238"/>
    <lineage>
        <taxon>Bacteria</taxon>
        <taxon>Pseudomonadati</taxon>
        <taxon>Bacteroidota</taxon>
        <taxon>Flavobacteriia</taxon>
        <taxon>Flavobacteriales</taxon>
        <taxon>Flavobacteriaceae</taxon>
        <taxon>Sediminicola</taxon>
    </lineage>
</organism>
<keyword evidence="2" id="KW-1185">Reference proteome</keyword>
<name>A0ABV2TTY1_9FLAO</name>